<dbReference type="GO" id="GO:0000323">
    <property type="term" value="C:lytic vacuole"/>
    <property type="evidence" value="ECO:0007669"/>
    <property type="project" value="TreeGrafter"/>
</dbReference>
<dbReference type="Pfam" id="PF17649">
    <property type="entry name" value="VPS38"/>
    <property type="match status" value="1"/>
</dbReference>
<dbReference type="OrthoDB" id="72772at2759"/>
<dbReference type="AlphaFoldDB" id="A0A6S7FZW3"/>
<dbReference type="GO" id="GO:0005768">
    <property type="term" value="C:endosome"/>
    <property type="evidence" value="ECO:0007669"/>
    <property type="project" value="TreeGrafter"/>
</dbReference>
<protein>
    <submittedName>
        <fullName evidence="2">UV radiation resistance-associated protein</fullName>
    </submittedName>
</protein>
<reference evidence="2" key="1">
    <citation type="submission" date="2020-04" db="EMBL/GenBank/DDBJ databases">
        <authorList>
            <person name="Alioto T."/>
            <person name="Alioto T."/>
            <person name="Gomez Garrido J."/>
        </authorList>
    </citation>
    <scope>NUCLEOTIDE SEQUENCE</scope>
    <source>
        <strain evidence="2">A484AB</strain>
    </source>
</reference>
<feature type="region of interest" description="Disordered" evidence="1">
    <location>
        <begin position="456"/>
        <end position="508"/>
    </location>
</feature>
<gene>
    <name evidence="2" type="ORF">PACLA_8A035153</name>
</gene>
<dbReference type="PANTHER" id="PTHR15157">
    <property type="entry name" value="UV RADIATION RESISTANCE-ASSOCIATED GENE PROTEIN"/>
    <property type="match status" value="1"/>
</dbReference>
<accession>A0A6S7FZW3</accession>
<feature type="region of interest" description="Disordered" evidence="1">
    <location>
        <begin position="550"/>
        <end position="588"/>
    </location>
</feature>
<sequence>MHARDGLIQRRQHVELTSQQRRLRHVTSISARNVTPRKGFANLNKLGTYFTLHLNEEAFYSSEIKTSFNPTWQSFDISQLSEDLNTSSNSFIVRIWGGENGKFQLLIEWNVDLNGLTYLDEIIRQDGDCYEPNSIIFGLQDGYYVAPKDPKVVEEITESNISSCLLKVDQELVKSSYNLSSLHRLHTLVRAIRQTQIQIRKIKTDVQENLHVTRQQLLHASERERLKLSVTMLREELHERKKILNIEQAKEKELTEQVKTKGDELKKRVDGFEAVRKNFDQARKTYIAKREKLVKTNAQLLMRRKQLCHELTYIYPIELLQNKETVVCGLPLPNTQSPAFNAANEESISSAFGYVCHMVSMIGRYFQIPLRYPAKNKGSRSTVSDFVNDRLPKREREFPLFVKGKEKFQFEFGVFLLNKNIAQIRLCLGLTTSDLRMTLPNIKSLFDTKFGGSSPYRSRPISVITPPVSPPPEQITHEQDTGNPKDTPENDTEQSTTRQDGSVSSEDYIVPQTNGTAMEAFLPSKPQTSQHKFLAAGQKKPSGNLLAEKKESHNDENHRTFEPHEDCMNDQISKETGDDGTQLPDVKVDQGNQINSNIENLFNV</sequence>
<dbReference type="InterPro" id="IPR040939">
    <property type="entry name" value="Vps38"/>
</dbReference>
<evidence type="ECO:0000256" key="1">
    <source>
        <dbReference type="SAM" id="MobiDB-lite"/>
    </source>
</evidence>
<evidence type="ECO:0000313" key="3">
    <source>
        <dbReference type="Proteomes" id="UP001152795"/>
    </source>
</evidence>
<dbReference type="EMBL" id="CACRXK020000446">
    <property type="protein sequence ID" value="CAB3981939.1"/>
    <property type="molecule type" value="Genomic_DNA"/>
</dbReference>
<dbReference type="GO" id="GO:0034272">
    <property type="term" value="C:phosphatidylinositol 3-kinase complex, class III, type II"/>
    <property type="evidence" value="ECO:0007669"/>
    <property type="project" value="InterPro"/>
</dbReference>
<dbReference type="PANTHER" id="PTHR15157:SF5">
    <property type="entry name" value="UV RADIATION RESISTANCE-ASSOCIATED GENE PROTEIN"/>
    <property type="match status" value="1"/>
</dbReference>
<feature type="compositionally biased region" description="Basic and acidic residues" evidence="1">
    <location>
        <begin position="550"/>
        <end position="577"/>
    </location>
</feature>
<dbReference type="GO" id="GO:0000149">
    <property type="term" value="F:SNARE binding"/>
    <property type="evidence" value="ECO:0007669"/>
    <property type="project" value="TreeGrafter"/>
</dbReference>
<keyword evidence="3" id="KW-1185">Reference proteome</keyword>
<organism evidence="2 3">
    <name type="scientific">Paramuricea clavata</name>
    <name type="common">Red gorgonian</name>
    <name type="synonym">Violescent sea-whip</name>
    <dbReference type="NCBI Taxonomy" id="317549"/>
    <lineage>
        <taxon>Eukaryota</taxon>
        <taxon>Metazoa</taxon>
        <taxon>Cnidaria</taxon>
        <taxon>Anthozoa</taxon>
        <taxon>Octocorallia</taxon>
        <taxon>Malacalcyonacea</taxon>
        <taxon>Plexauridae</taxon>
        <taxon>Paramuricea</taxon>
    </lineage>
</organism>
<dbReference type="Proteomes" id="UP001152795">
    <property type="component" value="Unassembled WGS sequence"/>
</dbReference>
<dbReference type="GO" id="GO:0035493">
    <property type="term" value="P:SNARE complex assembly"/>
    <property type="evidence" value="ECO:0007669"/>
    <property type="project" value="TreeGrafter"/>
</dbReference>
<feature type="compositionally biased region" description="Polar residues" evidence="1">
    <location>
        <begin position="493"/>
        <end position="508"/>
    </location>
</feature>
<name>A0A6S7FZW3_PARCT</name>
<evidence type="ECO:0000313" key="2">
    <source>
        <dbReference type="EMBL" id="CAB3981939.1"/>
    </source>
</evidence>
<proteinExistence type="predicted"/>
<comment type="caution">
    <text evidence="2">The sequence shown here is derived from an EMBL/GenBank/DDBJ whole genome shotgun (WGS) entry which is preliminary data.</text>
</comment>